<dbReference type="PANTHER" id="PTHR43441:SF10">
    <property type="entry name" value="ACETYLTRANSFERASE"/>
    <property type="match status" value="1"/>
</dbReference>
<protein>
    <submittedName>
        <fullName evidence="2">GNAT family N-acetyltransferase</fullName>
    </submittedName>
</protein>
<accession>A0ABP6ER20</accession>
<evidence type="ECO:0000313" key="2">
    <source>
        <dbReference type="EMBL" id="GAA2671354.1"/>
    </source>
</evidence>
<dbReference type="PROSITE" id="PS51186">
    <property type="entry name" value="GNAT"/>
    <property type="match status" value="1"/>
</dbReference>
<evidence type="ECO:0000313" key="3">
    <source>
        <dbReference type="Proteomes" id="UP001501666"/>
    </source>
</evidence>
<keyword evidence="3" id="KW-1185">Reference proteome</keyword>
<dbReference type="Pfam" id="PF13302">
    <property type="entry name" value="Acetyltransf_3"/>
    <property type="match status" value="1"/>
</dbReference>
<dbReference type="InterPro" id="IPR016181">
    <property type="entry name" value="Acyl_CoA_acyltransferase"/>
</dbReference>
<gene>
    <name evidence="2" type="ORF">GCM10010412_050890</name>
</gene>
<name>A0ABP6ER20_9ACTN</name>
<sequence>MPELVLPVIAPGSLSHSPQPVLTSERSLLLRPWRREDAPMILDAFKDPGTRHWHARTVDSIGEAEELIEGYTQGWRIESSATWAVVTATDEVLGRVALRGIDRAAGEAEVAYWMRAAARGRGAATAGVRTLSAWAFGVGVHRLYLNHSTMNEASCRVAQKAGFALEGTRRSAHLHADGWHDMHLHALISPSP</sequence>
<dbReference type="EMBL" id="BAAATE010000013">
    <property type="protein sequence ID" value="GAA2671354.1"/>
    <property type="molecule type" value="Genomic_DNA"/>
</dbReference>
<dbReference type="InterPro" id="IPR000182">
    <property type="entry name" value="GNAT_dom"/>
</dbReference>
<dbReference type="Gene3D" id="3.40.630.30">
    <property type="match status" value="1"/>
</dbReference>
<dbReference type="PANTHER" id="PTHR43441">
    <property type="entry name" value="RIBOSOMAL-PROTEIN-SERINE ACETYLTRANSFERASE"/>
    <property type="match status" value="1"/>
</dbReference>
<dbReference type="RefSeq" id="WP_346149834.1">
    <property type="nucleotide sequence ID" value="NZ_BAAATE010000013.1"/>
</dbReference>
<dbReference type="InterPro" id="IPR051908">
    <property type="entry name" value="Ribosomal_N-acetyltransferase"/>
</dbReference>
<proteinExistence type="predicted"/>
<dbReference type="SUPFAM" id="SSF55729">
    <property type="entry name" value="Acyl-CoA N-acyltransferases (Nat)"/>
    <property type="match status" value="1"/>
</dbReference>
<reference evidence="3" key="1">
    <citation type="journal article" date="2019" name="Int. J. Syst. Evol. Microbiol.">
        <title>The Global Catalogue of Microorganisms (GCM) 10K type strain sequencing project: providing services to taxonomists for standard genome sequencing and annotation.</title>
        <authorList>
            <consortium name="The Broad Institute Genomics Platform"/>
            <consortium name="The Broad Institute Genome Sequencing Center for Infectious Disease"/>
            <person name="Wu L."/>
            <person name="Ma J."/>
        </authorList>
    </citation>
    <scope>NUCLEOTIDE SEQUENCE [LARGE SCALE GENOMIC DNA]</scope>
    <source>
        <strain evidence="3">JCM 6835</strain>
    </source>
</reference>
<comment type="caution">
    <text evidence="2">The sequence shown here is derived from an EMBL/GenBank/DDBJ whole genome shotgun (WGS) entry which is preliminary data.</text>
</comment>
<evidence type="ECO:0000259" key="1">
    <source>
        <dbReference type="PROSITE" id="PS51186"/>
    </source>
</evidence>
<dbReference type="Proteomes" id="UP001501666">
    <property type="component" value="Unassembled WGS sequence"/>
</dbReference>
<feature type="domain" description="N-acetyltransferase" evidence="1">
    <location>
        <begin position="28"/>
        <end position="185"/>
    </location>
</feature>
<organism evidence="2 3">
    <name type="scientific">Nonomuraea recticatena</name>
    <dbReference type="NCBI Taxonomy" id="46178"/>
    <lineage>
        <taxon>Bacteria</taxon>
        <taxon>Bacillati</taxon>
        <taxon>Actinomycetota</taxon>
        <taxon>Actinomycetes</taxon>
        <taxon>Streptosporangiales</taxon>
        <taxon>Streptosporangiaceae</taxon>
        <taxon>Nonomuraea</taxon>
    </lineage>
</organism>